<evidence type="ECO:0008006" key="4">
    <source>
        <dbReference type="Google" id="ProtNLM"/>
    </source>
</evidence>
<protein>
    <recommendedName>
        <fullName evidence="4">Arginine transporter</fullName>
    </recommendedName>
</protein>
<reference evidence="2 3" key="2">
    <citation type="submission" date="2020-03" db="EMBL/GenBank/DDBJ databases">
        <title>Kangsaoukella pontilimi gen. nov., sp. nov., a new member of the family Rhodobacteraceae isolated from a tidal mudflat.</title>
        <authorList>
            <person name="Kim I.S."/>
        </authorList>
    </citation>
    <scope>NUCLEOTIDE SEQUENCE [LARGE SCALE GENOMIC DNA]</scope>
    <source>
        <strain evidence="2 3">GH1-50</strain>
    </source>
</reference>
<gene>
    <name evidence="2" type="ORF">GQ651_12220</name>
</gene>
<name>A0A7C9MXU0_9RHOB</name>
<proteinExistence type="predicted"/>
<sequence length="101" mass="11298">MYRIAAATAVLAAILANPLFAAQIERACLNSDRAQGNRALCGCIQDAANLTLTARDQRRAATFFADPHRAQEVRQSDSRNDEAFWKRYRNFGQTAETFCRS</sequence>
<dbReference type="EMBL" id="WUPT01000002">
    <property type="protein sequence ID" value="MXQ08614.1"/>
    <property type="molecule type" value="Genomic_DNA"/>
</dbReference>
<feature type="chain" id="PRO_5028904476" description="Arginine transporter" evidence="1">
    <location>
        <begin position="22"/>
        <end position="101"/>
    </location>
</feature>
<reference evidence="2 3" key="1">
    <citation type="submission" date="2019-12" db="EMBL/GenBank/DDBJ databases">
        <authorList>
            <person name="Lee S.D."/>
        </authorList>
    </citation>
    <scope>NUCLEOTIDE SEQUENCE [LARGE SCALE GENOMIC DNA]</scope>
    <source>
        <strain evidence="2 3">GH1-50</strain>
    </source>
</reference>
<evidence type="ECO:0000313" key="3">
    <source>
        <dbReference type="Proteomes" id="UP000480350"/>
    </source>
</evidence>
<accession>A0A7C9MXU0</accession>
<dbReference type="AlphaFoldDB" id="A0A7C9MXU0"/>
<dbReference type="Proteomes" id="UP000480350">
    <property type="component" value="Unassembled WGS sequence"/>
</dbReference>
<evidence type="ECO:0000313" key="2">
    <source>
        <dbReference type="EMBL" id="MXQ08614.1"/>
    </source>
</evidence>
<comment type="caution">
    <text evidence="2">The sequence shown here is derived from an EMBL/GenBank/DDBJ whole genome shotgun (WGS) entry which is preliminary data.</text>
</comment>
<organism evidence="2 3">
    <name type="scientific">Kangsaoukella pontilimi</name>
    <dbReference type="NCBI Taxonomy" id="2691042"/>
    <lineage>
        <taxon>Bacteria</taxon>
        <taxon>Pseudomonadati</taxon>
        <taxon>Pseudomonadota</taxon>
        <taxon>Alphaproteobacteria</taxon>
        <taxon>Rhodobacterales</taxon>
        <taxon>Paracoccaceae</taxon>
        <taxon>Kangsaoukella</taxon>
    </lineage>
</organism>
<feature type="signal peptide" evidence="1">
    <location>
        <begin position="1"/>
        <end position="21"/>
    </location>
</feature>
<keyword evidence="1" id="KW-0732">Signal</keyword>
<evidence type="ECO:0000256" key="1">
    <source>
        <dbReference type="SAM" id="SignalP"/>
    </source>
</evidence>
<dbReference type="RefSeq" id="WP_160764527.1">
    <property type="nucleotide sequence ID" value="NZ_WUPT01000002.1"/>
</dbReference>
<keyword evidence="3" id="KW-1185">Reference proteome</keyword>